<dbReference type="Proteomes" id="UP001056120">
    <property type="component" value="Linkage Group LG11"/>
</dbReference>
<keyword evidence="2" id="KW-1185">Reference proteome</keyword>
<dbReference type="EMBL" id="CM042028">
    <property type="protein sequence ID" value="KAI3798196.1"/>
    <property type="molecule type" value="Genomic_DNA"/>
</dbReference>
<sequence length="182" mass="19409">MNRNRDRSIPYEVVKSGYDDREVLAVTETAMAVVGVEGSGSKTCGFDGDGRGGAYEFTNASSLLRSALHAAVVSCFLRPALHAAILLDHSSDCKDHSRTTAPPVALLYLQSNTSERKKQSGLIAKQSPPVAPAMNSPSTVDGLLKSVDHNQHGSILLINLQKTKDRLHISCSDAILISGLLP</sequence>
<reference evidence="2" key="1">
    <citation type="journal article" date="2022" name="Mol. Ecol. Resour.">
        <title>The genomes of chicory, endive, great burdock and yacon provide insights into Asteraceae palaeo-polyploidization history and plant inulin production.</title>
        <authorList>
            <person name="Fan W."/>
            <person name="Wang S."/>
            <person name="Wang H."/>
            <person name="Wang A."/>
            <person name="Jiang F."/>
            <person name="Liu H."/>
            <person name="Zhao H."/>
            <person name="Xu D."/>
            <person name="Zhang Y."/>
        </authorList>
    </citation>
    <scope>NUCLEOTIDE SEQUENCE [LARGE SCALE GENOMIC DNA]</scope>
    <source>
        <strain evidence="2">cv. Yunnan</strain>
    </source>
</reference>
<organism evidence="1 2">
    <name type="scientific">Smallanthus sonchifolius</name>
    <dbReference type="NCBI Taxonomy" id="185202"/>
    <lineage>
        <taxon>Eukaryota</taxon>
        <taxon>Viridiplantae</taxon>
        <taxon>Streptophyta</taxon>
        <taxon>Embryophyta</taxon>
        <taxon>Tracheophyta</taxon>
        <taxon>Spermatophyta</taxon>
        <taxon>Magnoliopsida</taxon>
        <taxon>eudicotyledons</taxon>
        <taxon>Gunneridae</taxon>
        <taxon>Pentapetalae</taxon>
        <taxon>asterids</taxon>
        <taxon>campanulids</taxon>
        <taxon>Asterales</taxon>
        <taxon>Asteraceae</taxon>
        <taxon>Asteroideae</taxon>
        <taxon>Heliantheae alliance</taxon>
        <taxon>Millerieae</taxon>
        <taxon>Smallanthus</taxon>
    </lineage>
</organism>
<accession>A0ACB9HSC0</accession>
<evidence type="ECO:0000313" key="1">
    <source>
        <dbReference type="EMBL" id="KAI3798196.1"/>
    </source>
</evidence>
<proteinExistence type="predicted"/>
<reference evidence="1 2" key="2">
    <citation type="journal article" date="2022" name="Mol. Ecol. Resour.">
        <title>The genomes of chicory, endive, great burdock and yacon provide insights into Asteraceae paleo-polyploidization history and plant inulin production.</title>
        <authorList>
            <person name="Fan W."/>
            <person name="Wang S."/>
            <person name="Wang H."/>
            <person name="Wang A."/>
            <person name="Jiang F."/>
            <person name="Liu H."/>
            <person name="Zhao H."/>
            <person name="Xu D."/>
            <person name="Zhang Y."/>
        </authorList>
    </citation>
    <scope>NUCLEOTIDE SEQUENCE [LARGE SCALE GENOMIC DNA]</scope>
    <source>
        <strain evidence="2">cv. Yunnan</strain>
        <tissue evidence="1">Leaves</tissue>
    </source>
</reference>
<protein>
    <submittedName>
        <fullName evidence="1">Uncharacterized protein</fullName>
    </submittedName>
</protein>
<gene>
    <name evidence="1" type="ORF">L1987_33465</name>
</gene>
<evidence type="ECO:0000313" key="2">
    <source>
        <dbReference type="Proteomes" id="UP001056120"/>
    </source>
</evidence>
<comment type="caution">
    <text evidence="1">The sequence shown here is derived from an EMBL/GenBank/DDBJ whole genome shotgun (WGS) entry which is preliminary data.</text>
</comment>
<name>A0ACB9HSC0_9ASTR</name>